<evidence type="ECO:0000256" key="8">
    <source>
        <dbReference type="PIRSR" id="PIRSR000193-1"/>
    </source>
</evidence>
<keyword evidence="5 9" id="KW-0560">Oxidoreductase</keyword>
<keyword evidence="9" id="KW-0028">Amino-acid biosynthesis</keyword>
<accession>A0ABD2QDF4</accession>
<comment type="pathway">
    <text evidence="1 9">Amino-acid biosynthesis; L-proline biosynthesis; L-proline from L-glutamate 5-semialdehyde: step 1/1.</text>
</comment>
<comment type="similarity">
    <text evidence="2 9">Belongs to the pyrroline-5-carboxylate reductase family.</text>
</comment>
<dbReference type="InterPro" id="IPR036291">
    <property type="entry name" value="NAD(P)-bd_dom_sf"/>
</dbReference>
<dbReference type="PANTHER" id="PTHR11645:SF0">
    <property type="entry name" value="PYRROLINE-5-CARBOXYLATE REDUCTASE 3"/>
    <property type="match status" value="1"/>
</dbReference>
<dbReference type="Proteomes" id="UP001626550">
    <property type="component" value="Unassembled WGS sequence"/>
</dbReference>
<comment type="caution">
    <text evidence="12">The sequence shown here is derived from an EMBL/GenBank/DDBJ whole genome shotgun (WGS) entry which is preliminary data.</text>
</comment>
<dbReference type="SUPFAM" id="SSF51735">
    <property type="entry name" value="NAD(P)-binding Rossmann-fold domains"/>
    <property type="match status" value="1"/>
</dbReference>
<dbReference type="InterPro" id="IPR028939">
    <property type="entry name" value="P5C_Rdtase_cat_N"/>
</dbReference>
<dbReference type="InterPro" id="IPR053790">
    <property type="entry name" value="P5CR-like_CS"/>
</dbReference>
<dbReference type="Pfam" id="PF14748">
    <property type="entry name" value="P5CR_dimer"/>
    <property type="match status" value="1"/>
</dbReference>
<dbReference type="FunFam" id="1.10.3730.10:FF:000001">
    <property type="entry name" value="Pyrroline-5-carboxylate reductase"/>
    <property type="match status" value="1"/>
</dbReference>
<keyword evidence="4 8" id="KW-0521">NADP</keyword>
<evidence type="ECO:0000256" key="4">
    <source>
        <dbReference type="ARBA" id="ARBA00022857"/>
    </source>
</evidence>
<dbReference type="EC" id="1.5.1.2" evidence="9"/>
<dbReference type="SUPFAM" id="SSF48179">
    <property type="entry name" value="6-phosphogluconate dehydrogenase C-terminal domain-like"/>
    <property type="match status" value="1"/>
</dbReference>
<dbReference type="PIRSF" id="PIRSF000193">
    <property type="entry name" value="Pyrrol-5-carb_rd"/>
    <property type="match status" value="1"/>
</dbReference>
<feature type="binding site" evidence="8">
    <location>
        <begin position="30"/>
        <end position="35"/>
    </location>
    <ligand>
        <name>NADP(+)</name>
        <dbReference type="ChEBI" id="CHEBI:58349"/>
    </ligand>
</feature>
<proteinExistence type="inferred from homology"/>
<evidence type="ECO:0000256" key="1">
    <source>
        <dbReference type="ARBA" id="ARBA00005205"/>
    </source>
</evidence>
<keyword evidence="3 9" id="KW-0641">Proline biosynthesis</keyword>
<comment type="function">
    <text evidence="7">Oxidoreductase that catalyzes the last step in proline biosynthesis, which corresponds to the reduction of pyrroline-5-carboxylate (P5C) to L-proline using NAD(P)H. Proline is synthesized from either glutamate or ornithine; both are converted to P5C, and then to proline via pyrroline-5-carboxylate reductases (PYCRs). PYCR3 is exclusively linked to the biosynthesis of proline from ornithine.</text>
</comment>
<feature type="domain" description="Pyrroline-5-carboxylate reductase dimerisation" evidence="11">
    <location>
        <begin position="190"/>
        <end position="292"/>
    </location>
</feature>
<dbReference type="Gene3D" id="1.10.3730.10">
    <property type="entry name" value="ProC C-terminal domain-like"/>
    <property type="match status" value="1"/>
</dbReference>
<dbReference type="PROSITE" id="PS00521">
    <property type="entry name" value="P5CR"/>
    <property type="match status" value="1"/>
</dbReference>
<comment type="catalytic activity">
    <reaction evidence="9">
        <text>L-proline + NADP(+) = (S)-1-pyrroline-5-carboxylate + NADPH + 2 H(+)</text>
        <dbReference type="Rhea" id="RHEA:14109"/>
        <dbReference type="ChEBI" id="CHEBI:15378"/>
        <dbReference type="ChEBI" id="CHEBI:17388"/>
        <dbReference type="ChEBI" id="CHEBI:57783"/>
        <dbReference type="ChEBI" id="CHEBI:58349"/>
        <dbReference type="ChEBI" id="CHEBI:60039"/>
        <dbReference type="EC" id="1.5.1.2"/>
    </reaction>
</comment>
<dbReference type="GO" id="GO:0008652">
    <property type="term" value="P:amino acid biosynthetic process"/>
    <property type="evidence" value="ECO:0007669"/>
    <property type="project" value="UniProtKB-KW"/>
</dbReference>
<dbReference type="PANTHER" id="PTHR11645">
    <property type="entry name" value="PYRROLINE-5-CARBOXYLATE REDUCTASE"/>
    <property type="match status" value="1"/>
</dbReference>
<gene>
    <name evidence="12" type="primary">PYCR1</name>
    <name evidence="12" type="ORF">Ciccas_005002</name>
</gene>
<sequence>MITVFRYGFSQFATRQPARQFKTNKRIGFLGAGQMAQAIAIGLQQSKSVEGEQIALCDKTANAFPNYKKFGFQMIPCGKELVDRSQILFLCVKPSDFESAFQTVVPLDPRKMYVSIAAGITLQHMFTLAGEKMESSKSKMIQLMPNTPCLVGEGAGAFLAAPSLTTDEIEEFKNLLRSSMPILEQVDSTKQMDAVTGVAGSGPAYIFTIAEAMAEAGVKQGLPWNLSLRLALQTIKGSAVILQNTGDHPAVLKMKVCSPGGTTAAALHELDNGSFRATLMNAVEAATLKASTL</sequence>
<evidence type="ECO:0000313" key="13">
    <source>
        <dbReference type="Proteomes" id="UP001626550"/>
    </source>
</evidence>
<reference evidence="12 13" key="1">
    <citation type="submission" date="2024-11" db="EMBL/GenBank/DDBJ databases">
        <title>Adaptive evolution of stress response genes in parasites aligns with host niche diversity.</title>
        <authorList>
            <person name="Hahn C."/>
            <person name="Resl P."/>
        </authorList>
    </citation>
    <scope>NUCLEOTIDE SEQUENCE [LARGE SCALE GENOMIC DNA]</scope>
    <source>
        <strain evidence="12">EGGRZ-B1_66</strain>
        <tissue evidence="12">Body</tissue>
    </source>
</reference>
<evidence type="ECO:0000256" key="7">
    <source>
        <dbReference type="ARBA" id="ARBA00049975"/>
    </source>
</evidence>
<evidence type="ECO:0000256" key="9">
    <source>
        <dbReference type="RuleBase" id="RU003903"/>
    </source>
</evidence>
<dbReference type="HAMAP" id="MF_01925">
    <property type="entry name" value="P5C_reductase"/>
    <property type="match status" value="1"/>
</dbReference>
<dbReference type="Gene3D" id="3.40.50.720">
    <property type="entry name" value="NAD(P)-binding Rossmann-like Domain"/>
    <property type="match status" value="1"/>
</dbReference>
<protein>
    <recommendedName>
        <fullName evidence="9">Pyrroline-5-carboxylate reductase</fullName>
        <ecNumber evidence="9">1.5.1.2</ecNumber>
    </recommendedName>
</protein>
<evidence type="ECO:0000256" key="5">
    <source>
        <dbReference type="ARBA" id="ARBA00023002"/>
    </source>
</evidence>
<keyword evidence="13" id="KW-1185">Reference proteome</keyword>
<dbReference type="InterPro" id="IPR029036">
    <property type="entry name" value="P5CR_dimer"/>
</dbReference>
<dbReference type="InterPro" id="IPR000304">
    <property type="entry name" value="Pyrroline-COOH_reductase"/>
</dbReference>
<evidence type="ECO:0000256" key="3">
    <source>
        <dbReference type="ARBA" id="ARBA00022650"/>
    </source>
</evidence>
<evidence type="ECO:0000256" key="6">
    <source>
        <dbReference type="ARBA" id="ARBA00038523"/>
    </source>
</evidence>
<evidence type="ECO:0000313" key="12">
    <source>
        <dbReference type="EMBL" id="KAL3316356.1"/>
    </source>
</evidence>
<organism evidence="12 13">
    <name type="scientific">Cichlidogyrus casuarinus</name>
    <dbReference type="NCBI Taxonomy" id="1844966"/>
    <lineage>
        <taxon>Eukaryota</taxon>
        <taxon>Metazoa</taxon>
        <taxon>Spiralia</taxon>
        <taxon>Lophotrochozoa</taxon>
        <taxon>Platyhelminthes</taxon>
        <taxon>Monogenea</taxon>
        <taxon>Monopisthocotylea</taxon>
        <taxon>Dactylogyridea</taxon>
        <taxon>Ancyrocephalidae</taxon>
        <taxon>Cichlidogyrus</taxon>
    </lineage>
</organism>
<evidence type="ECO:0000256" key="2">
    <source>
        <dbReference type="ARBA" id="ARBA00005525"/>
    </source>
</evidence>
<dbReference type="InterPro" id="IPR008927">
    <property type="entry name" value="6-PGluconate_DH-like_C_sf"/>
</dbReference>
<dbReference type="EMBL" id="JBJKFK010000554">
    <property type="protein sequence ID" value="KAL3316356.1"/>
    <property type="molecule type" value="Genomic_DNA"/>
</dbReference>
<dbReference type="AlphaFoldDB" id="A0ABD2QDF4"/>
<evidence type="ECO:0000259" key="11">
    <source>
        <dbReference type="Pfam" id="PF14748"/>
    </source>
</evidence>
<dbReference type="GO" id="GO:0004735">
    <property type="term" value="F:pyrroline-5-carboxylate reductase activity"/>
    <property type="evidence" value="ECO:0007669"/>
    <property type="project" value="UniProtKB-EC"/>
</dbReference>
<evidence type="ECO:0000259" key="10">
    <source>
        <dbReference type="Pfam" id="PF03807"/>
    </source>
</evidence>
<dbReference type="NCBIfam" id="TIGR00112">
    <property type="entry name" value="proC"/>
    <property type="match status" value="1"/>
</dbReference>
<dbReference type="Pfam" id="PF03807">
    <property type="entry name" value="F420_oxidored"/>
    <property type="match status" value="1"/>
</dbReference>
<feature type="domain" description="Pyrroline-5-carboxylate reductase catalytic N-terminal" evidence="10">
    <location>
        <begin position="26"/>
        <end position="119"/>
    </location>
</feature>
<name>A0ABD2QDF4_9PLAT</name>
<comment type="subunit">
    <text evidence="6">Homodecamer; composed of 5 homodimers.</text>
</comment>